<evidence type="ECO:0000313" key="1">
    <source>
        <dbReference type="EMBL" id="KAH7998646.1"/>
    </source>
</evidence>
<keyword evidence="2" id="KW-1185">Reference proteome</keyword>
<protein>
    <submittedName>
        <fullName evidence="1">Uncharacterized protein</fullName>
    </submittedName>
</protein>
<proteinExistence type="predicted"/>
<gene>
    <name evidence="1" type="ORF">K3G42_018693</name>
</gene>
<evidence type="ECO:0000313" key="2">
    <source>
        <dbReference type="Proteomes" id="UP000827872"/>
    </source>
</evidence>
<sequence length="103" mass="11093">MGLYEGQAPELRSFPHFMLALWRQFEDPLEEEKAQVRLRQIRQGPQSVSDGAVKAGTTPDPGKKSPLKKGAGLRVVSRKASLTSEVGGPESSEESAGNDSDLA</sequence>
<comment type="caution">
    <text evidence="1">The sequence shown here is derived from an EMBL/GenBank/DDBJ whole genome shotgun (WGS) entry which is preliminary data.</text>
</comment>
<accession>A0ACB8F0M1</accession>
<name>A0ACB8F0M1_9SAUR</name>
<dbReference type="EMBL" id="CM037625">
    <property type="protein sequence ID" value="KAH7998646.1"/>
    <property type="molecule type" value="Genomic_DNA"/>
</dbReference>
<reference evidence="1" key="1">
    <citation type="submission" date="2021-08" db="EMBL/GenBank/DDBJ databases">
        <title>The first chromosome-level gecko genome reveals the dynamic sex chromosomes of Neotropical dwarf geckos (Sphaerodactylidae: Sphaerodactylus).</title>
        <authorList>
            <person name="Pinto B.J."/>
            <person name="Keating S.E."/>
            <person name="Gamble T."/>
        </authorList>
    </citation>
    <scope>NUCLEOTIDE SEQUENCE</scope>
    <source>
        <strain evidence="1">TG3544</strain>
    </source>
</reference>
<dbReference type="Proteomes" id="UP000827872">
    <property type="component" value="Linkage Group LG12"/>
</dbReference>
<organism evidence="1 2">
    <name type="scientific">Sphaerodactylus townsendi</name>
    <dbReference type="NCBI Taxonomy" id="933632"/>
    <lineage>
        <taxon>Eukaryota</taxon>
        <taxon>Metazoa</taxon>
        <taxon>Chordata</taxon>
        <taxon>Craniata</taxon>
        <taxon>Vertebrata</taxon>
        <taxon>Euteleostomi</taxon>
        <taxon>Lepidosauria</taxon>
        <taxon>Squamata</taxon>
        <taxon>Bifurcata</taxon>
        <taxon>Gekkota</taxon>
        <taxon>Sphaerodactylidae</taxon>
        <taxon>Sphaerodactylus</taxon>
    </lineage>
</organism>